<dbReference type="InterPro" id="IPR056706">
    <property type="entry name" value="DUF7804"/>
</dbReference>
<gene>
    <name evidence="2" type="ORF">MKW98_021161</name>
</gene>
<evidence type="ECO:0000313" key="3">
    <source>
        <dbReference type="Proteomes" id="UP001202328"/>
    </source>
</evidence>
<evidence type="ECO:0000259" key="1">
    <source>
        <dbReference type="Pfam" id="PF25089"/>
    </source>
</evidence>
<protein>
    <recommendedName>
        <fullName evidence="1">DUF7804 domain-containing protein</fullName>
    </recommendedName>
</protein>
<comment type="caution">
    <text evidence="2">The sequence shown here is derived from an EMBL/GenBank/DDBJ whole genome shotgun (WGS) entry which is preliminary data.</text>
</comment>
<dbReference type="EMBL" id="JAJJMB010004025">
    <property type="protein sequence ID" value="KAI3944703.1"/>
    <property type="molecule type" value="Genomic_DNA"/>
</dbReference>
<feature type="domain" description="DUF7804" evidence="1">
    <location>
        <begin position="4"/>
        <end position="80"/>
    </location>
</feature>
<organism evidence="2 3">
    <name type="scientific">Papaver atlanticum</name>
    <dbReference type="NCBI Taxonomy" id="357466"/>
    <lineage>
        <taxon>Eukaryota</taxon>
        <taxon>Viridiplantae</taxon>
        <taxon>Streptophyta</taxon>
        <taxon>Embryophyta</taxon>
        <taxon>Tracheophyta</taxon>
        <taxon>Spermatophyta</taxon>
        <taxon>Magnoliopsida</taxon>
        <taxon>Ranunculales</taxon>
        <taxon>Papaveraceae</taxon>
        <taxon>Papaveroideae</taxon>
        <taxon>Papaver</taxon>
    </lineage>
</organism>
<sequence length="163" mass="17985">MTYSIVKNIGEEPLPVHIYSSKDKGGIPPVGSPLTAIPLPIIEKKKADPDIWVGVTRRWEEGNPVPDGIILVEQLNVDHDSYNGIKVETPNMTNFSSSNTKTWGVLIQGRGADSASSCYILKTCRIRSLLGFCTHFCLVKAKCFGEIADLQLKNSWLLSQLNK</sequence>
<proteinExistence type="predicted"/>
<dbReference type="AlphaFoldDB" id="A0AAD4TA83"/>
<dbReference type="PANTHER" id="PTHR35127">
    <property type="entry name" value="OS03G0736900 PROTEIN"/>
    <property type="match status" value="1"/>
</dbReference>
<name>A0AAD4TA83_9MAGN</name>
<dbReference type="PANTHER" id="PTHR35127:SF1">
    <property type="entry name" value="GENOME ASSEMBLY, CHROMOSOME: A10"/>
    <property type="match status" value="1"/>
</dbReference>
<keyword evidence="3" id="KW-1185">Reference proteome</keyword>
<dbReference type="Pfam" id="PF25089">
    <property type="entry name" value="DUF7804"/>
    <property type="match status" value="1"/>
</dbReference>
<dbReference type="Proteomes" id="UP001202328">
    <property type="component" value="Unassembled WGS sequence"/>
</dbReference>
<evidence type="ECO:0000313" key="2">
    <source>
        <dbReference type="EMBL" id="KAI3944703.1"/>
    </source>
</evidence>
<accession>A0AAD4TA83</accession>
<reference evidence="2" key="1">
    <citation type="submission" date="2022-04" db="EMBL/GenBank/DDBJ databases">
        <title>A functionally conserved STORR gene fusion in Papaver species that diverged 16.8 million years ago.</title>
        <authorList>
            <person name="Catania T."/>
        </authorList>
    </citation>
    <scope>NUCLEOTIDE SEQUENCE</scope>
    <source>
        <strain evidence="2">S-188037</strain>
    </source>
</reference>